<proteinExistence type="predicted"/>
<dbReference type="AlphaFoldDB" id="A0A285NF58"/>
<sequence>MPSLNIEDFGKSFQKPNSEEMSKEQIESFYQNQIKKIQKEYEEKLKQVYQQGVKEGYEKGVEETEKRLTESFQEEIQKALKEQEEKLSAKYTQLKGEIGSILEELYQRYKEHVEFVDELILSVLEEIMEYLYINPENAKYISEEIKRIVDDLKQSPEITIEISPDIKPYIQFTGDNIKIVERDDFKTGDFTVKIENVQFENRFKEKVNILKDEIKREIKKNSPI</sequence>
<dbReference type="Proteomes" id="UP000219036">
    <property type="component" value="Unassembled WGS sequence"/>
</dbReference>
<reference evidence="3" key="1">
    <citation type="submission" date="2017-09" db="EMBL/GenBank/DDBJ databases">
        <authorList>
            <person name="Varghese N."/>
            <person name="Submissions S."/>
        </authorList>
    </citation>
    <scope>NUCLEOTIDE SEQUENCE [LARGE SCALE GENOMIC DNA]</scope>
    <source>
        <strain evidence="3">DSM 15103</strain>
    </source>
</reference>
<evidence type="ECO:0000256" key="1">
    <source>
        <dbReference type="SAM" id="MobiDB-lite"/>
    </source>
</evidence>
<dbReference type="SUPFAM" id="SSF58113">
    <property type="entry name" value="Apolipoprotein A-I"/>
    <property type="match status" value="1"/>
</dbReference>
<evidence type="ECO:0008006" key="4">
    <source>
        <dbReference type="Google" id="ProtNLM"/>
    </source>
</evidence>
<dbReference type="RefSeq" id="WP_097000334.1">
    <property type="nucleotide sequence ID" value="NZ_OBEI01000004.1"/>
</dbReference>
<dbReference type="EMBL" id="OBEI01000004">
    <property type="protein sequence ID" value="SNZ08100.1"/>
    <property type="molecule type" value="Genomic_DNA"/>
</dbReference>
<name>A0A285NF58_9AQUI</name>
<dbReference type="OrthoDB" id="15545at2"/>
<evidence type="ECO:0000313" key="3">
    <source>
        <dbReference type="Proteomes" id="UP000219036"/>
    </source>
</evidence>
<accession>A0A285NF58</accession>
<protein>
    <recommendedName>
        <fullName evidence="4">Flagellar assembly protein FliH</fullName>
    </recommendedName>
</protein>
<gene>
    <name evidence="2" type="ORF">SAMN06265182_1159</name>
</gene>
<feature type="region of interest" description="Disordered" evidence="1">
    <location>
        <begin position="1"/>
        <end position="21"/>
    </location>
</feature>
<keyword evidence="3" id="KW-1185">Reference proteome</keyword>
<organism evidence="2 3">
    <name type="scientific">Persephonella hydrogeniphila</name>
    <dbReference type="NCBI Taxonomy" id="198703"/>
    <lineage>
        <taxon>Bacteria</taxon>
        <taxon>Pseudomonadati</taxon>
        <taxon>Aquificota</taxon>
        <taxon>Aquificia</taxon>
        <taxon>Aquificales</taxon>
        <taxon>Hydrogenothermaceae</taxon>
        <taxon>Persephonella</taxon>
    </lineage>
</organism>
<evidence type="ECO:0000313" key="2">
    <source>
        <dbReference type="EMBL" id="SNZ08100.1"/>
    </source>
</evidence>